<sequence length="51" mass="6184">MIDTHTDTFQRNCDTFSDEKGEQFNQTLLLYDHRYHRKKLKEYGMGIFLVV</sequence>
<organism evidence="1 2">
    <name type="scientific">Intoshia linei</name>
    <dbReference type="NCBI Taxonomy" id="1819745"/>
    <lineage>
        <taxon>Eukaryota</taxon>
        <taxon>Metazoa</taxon>
        <taxon>Spiralia</taxon>
        <taxon>Lophotrochozoa</taxon>
        <taxon>Mesozoa</taxon>
        <taxon>Orthonectida</taxon>
        <taxon>Rhopaluridae</taxon>
        <taxon>Intoshia</taxon>
    </lineage>
</organism>
<evidence type="ECO:0000313" key="2">
    <source>
        <dbReference type="Proteomes" id="UP000078046"/>
    </source>
</evidence>
<keyword evidence="2" id="KW-1185">Reference proteome</keyword>
<name>A0A177B4M3_9BILA</name>
<comment type="caution">
    <text evidence="1">The sequence shown here is derived from an EMBL/GenBank/DDBJ whole genome shotgun (WGS) entry which is preliminary data.</text>
</comment>
<dbReference type="AlphaFoldDB" id="A0A177B4M3"/>
<dbReference type="EMBL" id="LWCA01000313">
    <property type="protein sequence ID" value="OAF69247.1"/>
    <property type="molecule type" value="Genomic_DNA"/>
</dbReference>
<evidence type="ECO:0000313" key="1">
    <source>
        <dbReference type="EMBL" id="OAF69247.1"/>
    </source>
</evidence>
<dbReference type="Proteomes" id="UP000078046">
    <property type="component" value="Unassembled WGS sequence"/>
</dbReference>
<proteinExistence type="predicted"/>
<reference evidence="1 2" key="1">
    <citation type="submission" date="2016-04" db="EMBL/GenBank/DDBJ databases">
        <title>The genome of Intoshia linei affirms orthonectids as highly simplified spiralians.</title>
        <authorList>
            <person name="Mikhailov K.V."/>
            <person name="Slusarev G.S."/>
            <person name="Nikitin M.A."/>
            <person name="Logacheva M.D."/>
            <person name="Penin A."/>
            <person name="Aleoshin V."/>
            <person name="Panchin Y.V."/>
        </authorList>
    </citation>
    <scope>NUCLEOTIDE SEQUENCE [LARGE SCALE GENOMIC DNA]</scope>
    <source>
        <strain evidence="1">Intl2013</strain>
        <tissue evidence="1">Whole animal</tissue>
    </source>
</reference>
<accession>A0A177B4M3</accession>
<gene>
    <name evidence="1" type="ORF">A3Q56_03023</name>
</gene>
<dbReference type="OrthoDB" id="8067470at2759"/>
<protein>
    <submittedName>
        <fullName evidence="1">Uncharacterized protein</fullName>
    </submittedName>
</protein>